<sequence>MSRIPGSTSKNDSIQSATTSMSNLRVSDAQQQQNINVSPNAGTMPPGQMPSNHEEHQLLYSVLQQLTRKVNERDQLNEVLEQENHKLKLMLMNALYYCYNEMGETQVLPSVDMSYDQQGSMGGLSSGGGSRRNSNNEGVMNIQPQPRSGTSSGNSSRKSSTDARVQEPPSPRQGIDPYSLEHHARNTHDPQYQHLTNYNFGHKNPQEQHGSFHDLDAYVMQGKQPQPQVDSQYQHLNNYSMTKNHSKEDLTSRRRKPSVEHNYQFNNYSMTPAPKENVQEFVDPQQMPPYDYRRASAYQNRNQFEQPPPQQLQPNMMHEQRRTSSNNFEVEQQSPFPPYGHHKKFMNQPQPTLNLNTHEQKFFNNNHLDRRASLAYMPTGKHVTKDPMRKEDIGFNPQHLNVYSANSPLPHGNHRVGYPEMNANSPEPNRRQSVTNDVYQQTQRKRKSNASNKVSFPQNIAQPQPTLNTPPPGVEKMFGNLPARRSSVIYTPGPTPKEIRQQQEKEKLEKEKLEKEKQVLKAAAEEQLAQQKAAPLSMLDTKDGGGDDRDGQDQDDDQAQVGSSPVGDAGVADENSSFMTYYSESDSY</sequence>
<proteinExistence type="predicted"/>
<gene>
    <name evidence="2" type="ORF">AKO1_002524</name>
</gene>
<name>A0AAW2ZLM8_9EUKA</name>
<feature type="compositionally biased region" description="Polar residues" evidence="1">
    <location>
        <begin position="574"/>
        <end position="588"/>
    </location>
</feature>
<protein>
    <submittedName>
        <fullName evidence="2">Uncharacterized protein</fullName>
    </submittedName>
</protein>
<reference evidence="2 3" key="1">
    <citation type="submission" date="2024-03" db="EMBL/GenBank/DDBJ databases">
        <title>The Acrasis kona genome and developmental transcriptomes reveal deep origins of eukaryotic multicellular pathways.</title>
        <authorList>
            <person name="Sheikh S."/>
            <person name="Fu C.-J."/>
            <person name="Brown M.W."/>
            <person name="Baldauf S.L."/>
        </authorList>
    </citation>
    <scope>NUCLEOTIDE SEQUENCE [LARGE SCALE GENOMIC DNA]</scope>
    <source>
        <strain evidence="2 3">ATCC MYA-3509</strain>
    </source>
</reference>
<feature type="compositionally biased region" description="Gly residues" evidence="1">
    <location>
        <begin position="120"/>
        <end position="130"/>
    </location>
</feature>
<feature type="compositionally biased region" description="Polar residues" evidence="1">
    <location>
        <begin position="422"/>
        <end position="442"/>
    </location>
</feature>
<dbReference type="EMBL" id="JAOPGA020001714">
    <property type="protein sequence ID" value="KAL0490772.1"/>
    <property type="molecule type" value="Genomic_DNA"/>
</dbReference>
<feature type="compositionally biased region" description="Polar residues" evidence="1">
    <location>
        <begin position="449"/>
        <end position="467"/>
    </location>
</feature>
<dbReference type="AlphaFoldDB" id="A0AAW2ZLM8"/>
<comment type="caution">
    <text evidence="2">The sequence shown here is derived from an EMBL/GenBank/DDBJ whole genome shotgun (WGS) entry which is preliminary data.</text>
</comment>
<feature type="compositionally biased region" description="Basic and acidic residues" evidence="1">
    <location>
        <begin position="497"/>
        <end position="519"/>
    </location>
</feature>
<dbReference type="Proteomes" id="UP001431209">
    <property type="component" value="Unassembled WGS sequence"/>
</dbReference>
<feature type="region of interest" description="Disordered" evidence="1">
    <location>
        <begin position="408"/>
        <end position="588"/>
    </location>
</feature>
<feature type="region of interest" description="Disordered" evidence="1">
    <location>
        <begin position="118"/>
        <end position="178"/>
    </location>
</feature>
<feature type="compositionally biased region" description="Low complexity" evidence="1">
    <location>
        <begin position="147"/>
        <end position="158"/>
    </location>
</feature>
<keyword evidence="3" id="KW-1185">Reference proteome</keyword>
<feature type="region of interest" description="Disordered" evidence="1">
    <location>
        <begin position="1"/>
        <end position="29"/>
    </location>
</feature>
<evidence type="ECO:0000256" key="1">
    <source>
        <dbReference type="SAM" id="MobiDB-lite"/>
    </source>
</evidence>
<evidence type="ECO:0000313" key="3">
    <source>
        <dbReference type="Proteomes" id="UP001431209"/>
    </source>
</evidence>
<evidence type="ECO:0000313" key="2">
    <source>
        <dbReference type="EMBL" id="KAL0490772.1"/>
    </source>
</evidence>
<accession>A0AAW2ZLM8</accession>
<organism evidence="2 3">
    <name type="scientific">Acrasis kona</name>
    <dbReference type="NCBI Taxonomy" id="1008807"/>
    <lineage>
        <taxon>Eukaryota</taxon>
        <taxon>Discoba</taxon>
        <taxon>Heterolobosea</taxon>
        <taxon>Tetramitia</taxon>
        <taxon>Eutetramitia</taxon>
        <taxon>Acrasidae</taxon>
        <taxon>Acrasis</taxon>
    </lineage>
</organism>
<feature type="compositionally biased region" description="Basic and acidic residues" evidence="1">
    <location>
        <begin position="540"/>
        <end position="552"/>
    </location>
</feature>
<feature type="compositionally biased region" description="Low complexity" evidence="1">
    <location>
        <begin position="520"/>
        <end position="534"/>
    </location>
</feature>